<keyword evidence="11" id="KW-1185">Reference proteome</keyword>
<evidence type="ECO:0000256" key="5">
    <source>
        <dbReference type="ARBA" id="ARBA00022847"/>
    </source>
</evidence>
<feature type="transmembrane region" description="Helical" evidence="8">
    <location>
        <begin position="234"/>
        <end position="256"/>
    </location>
</feature>
<evidence type="ECO:0000259" key="9">
    <source>
        <dbReference type="PROSITE" id="PS50850"/>
    </source>
</evidence>
<keyword evidence="5" id="KW-0769">Symport</keyword>
<feature type="transmembrane region" description="Helical" evidence="8">
    <location>
        <begin position="389"/>
        <end position="409"/>
    </location>
</feature>
<proteinExistence type="predicted"/>
<keyword evidence="2" id="KW-0813">Transport</keyword>
<evidence type="ECO:0000256" key="1">
    <source>
        <dbReference type="ARBA" id="ARBA00004651"/>
    </source>
</evidence>
<evidence type="ECO:0000256" key="3">
    <source>
        <dbReference type="ARBA" id="ARBA00022475"/>
    </source>
</evidence>
<keyword evidence="4 8" id="KW-0812">Transmembrane</keyword>
<evidence type="ECO:0000313" key="11">
    <source>
        <dbReference type="Proteomes" id="UP000831607"/>
    </source>
</evidence>
<dbReference type="InterPro" id="IPR011701">
    <property type="entry name" value="MFS"/>
</dbReference>
<dbReference type="InterPro" id="IPR020846">
    <property type="entry name" value="MFS_dom"/>
</dbReference>
<dbReference type="InterPro" id="IPR036259">
    <property type="entry name" value="MFS_trans_sf"/>
</dbReference>
<dbReference type="InterPro" id="IPR051084">
    <property type="entry name" value="H+-coupled_symporters"/>
</dbReference>
<protein>
    <submittedName>
        <fullName evidence="10">MFS transporter</fullName>
    </submittedName>
</protein>
<dbReference type="SUPFAM" id="SSF103473">
    <property type="entry name" value="MFS general substrate transporter"/>
    <property type="match status" value="1"/>
</dbReference>
<dbReference type="PANTHER" id="PTHR43528:SF1">
    <property type="entry name" value="ALPHA-KETOGLUTARATE PERMEASE"/>
    <property type="match status" value="1"/>
</dbReference>
<feature type="transmembrane region" description="Helical" evidence="8">
    <location>
        <begin position="268"/>
        <end position="288"/>
    </location>
</feature>
<evidence type="ECO:0000313" key="10">
    <source>
        <dbReference type="EMBL" id="UOD50918.1"/>
    </source>
</evidence>
<evidence type="ECO:0000256" key="6">
    <source>
        <dbReference type="ARBA" id="ARBA00022989"/>
    </source>
</evidence>
<keyword evidence="3" id="KW-1003">Cell membrane</keyword>
<dbReference type="EMBL" id="CP063982">
    <property type="protein sequence ID" value="UOD50918.1"/>
    <property type="molecule type" value="Genomic_DNA"/>
</dbReference>
<dbReference type="Pfam" id="PF07690">
    <property type="entry name" value="MFS_1"/>
    <property type="match status" value="1"/>
</dbReference>
<dbReference type="PANTHER" id="PTHR43528">
    <property type="entry name" value="ALPHA-KETOGLUTARATE PERMEASE"/>
    <property type="match status" value="1"/>
</dbReference>
<gene>
    <name evidence="10" type="ORF">DHf2319_03070</name>
</gene>
<feature type="transmembrane region" description="Helical" evidence="8">
    <location>
        <begin position="297"/>
        <end position="316"/>
    </location>
</feature>
<keyword evidence="6 8" id="KW-1133">Transmembrane helix</keyword>
<dbReference type="PROSITE" id="PS50850">
    <property type="entry name" value="MFS"/>
    <property type="match status" value="1"/>
</dbReference>
<feature type="domain" description="Major facilitator superfamily (MFS) profile" evidence="9">
    <location>
        <begin position="10"/>
        <end position="414"/>
    </location>
</feature>
<feature type="transmembrane region" description="Helical" evidence="8">
    <location>
        <begin position="148"/>
        <end position="170"/>
    </location>
</feature>
<evidence type="ECO:0000256" key="8">
    <source>
        <dbReference type="SAM" id="Phobius"/>
    </source>
</evidence>
<name>A0ABY4ALI8_9BURK</name>
<dbReference type="Proteomes" id="UP000831607">
    <property type="component" value="Chromosome"/>
</dbReference>
<evidence type="ECO:0000256" key="2">
    <source>
        <dbReference type="ARBA" id="ARBA00022448"/>
    </source>
</evidence>
<organism evidence="10 11">
    <name type="scientific">Orrella daihaiensis</name>
    <dbReference type="NCBI Taxonomy" id="2782176"/>
    <lineage>
        <taxon>Bacteria</taxon>
        <taxon>Pseudomonadati</taxon>
        <taxon>Pseudomonadota</taxon>
        <taxon>Betaproteobacteria</taxon>
        <taxon>Burkholderiales</taxon>
        <taxon>Alcaligenaceae</taxon>
        <taxon>Orrella</taxon>
    </lineage>
</organism>
<dbReference type="RefSeq" id="WP_243479332.1">
    <property type="nucleotide sequence ID" value="NZ_CP063982.1"/>
</dbReference>
<feature type="transmembrane region" description="Helical" evidence="8">
    <location>
        <begin position="46"/>
        <end position="70"/>
    </location>
</feature>
<sequence length="475" mass="51008">MNQPKNNKRMLLAGVAGNLLEWFDFAVYGFFAVTIGKIFFPAEDPVAQVIAAFGVFAVGFLMRPIGGILLGHIGDKYGRHTAMLISVIAMAVPTFLIGLLPGYATLGLAAPILLLLLRMIQGLSVGGEFTTSIVYMVERANPKHHGTVGALAAMGAVGGMLLGSGFGAVLAASLTEAQLTDWGWRVPFLVGLLLGLAGLYLRRERSTPSFPHEARNRSPLKEALKHHRGVMARVAGIAMINAVVFYLAFVYLVSWLETVDGIPAETALEINTVSLMALLPVMLFGGWLSDRVGGKRVMALAAALLACLAWPLLWLMHHHSLAMVYVGQLGFSLFAGLYLGAQPAFMVKVIPPAVRCTGTGLAYNVTLGVAGGLSPMVATWLVNRTHDDFSPAYMIIVATVLALIAVLSVRESSNTGQQDHLRRARELLQAVDRGGTPSNARIINEIAREFGLEVSSKAPMQETIERIRQAVERAS</sequence>
<reference evidence="10 11" key="1">
    <citation type="submission" date="2020-11" db="EMBL/GenBank/DDBJ databases">
        <title>Algicoccus daihaiensis sp.nov., isolated from Daihai Lake in Inner Mongolia.</title>
        <authorList>
            <person name="Kai J."/>
        </authorList>
    </citation>
    <scope>NUCLEOTIDE SEQUENCE [LARGE SCALE GENOMIC DNA]</scope>
    <source>
        <strain evidence="11">f23</strain>
    </source>
</reference>
<feature type="transmembrane region" description="Helical" evidence="8">
    <location>
        <begin position="82"/>
        <end position="106"/>
    </location>
</feature>
<feature type="transmembrane region" description="Helical" evidence="8">
    <location>
        <begin position="361"/>
        <end position="383"/>
    </location>
</feature>
<feature type="transmembrane region" description="Helical" evidence="8">
    <location>
        <begin position="322"/>
        <end position="341"/>
    </location>
</feature>
<comment type="subcellular location">
    <subcellularLocation>
        <location evidence="1">Cell membrane</location>
        <topology evidence="1">Multi-pass membrane protein</topology>
    </subcellularLocation>
</comment>
<dbReference type="Gene3D" id="1.20.1250.20">
    <property type="entry name" value="MFS general substrate transporter like domains"/>
    <property type="match status" value="1"/>
</dbReference>
<evidence type="ECO:0000256" key="4">
    <source>
        <dbReference type="ARBA" id="ARBA00022692"/>
    </source>
</evidence>
<feature type="transmembrane region" description="Helical" evidence="8">
    <location>
        <begin position="112"/>
        <end position="136"/>
    </location>
</feature>
<accession>A0ABY4ALI8</accession>
<feature type="transmembrane region" description="Helical" evidence="8">
    <location>
        <begin position="182"/>
        <end position="201"/>
    </location>
</feature>
<keyword evidence="7 8" id="KW-0472">Membrane</keyword>
<feature type="transmembrane region" description="Helical" evidence="8">
    <location>
        <begin position="12"/>
        <end position="40"/>
    </location>
</feature>
<evidence type="ECO:0000256" key="7">
    <source>
        <dbReference type="ARBA" id="ARBA00023136"/>
    </source>
</evidence>